<evidence type="ECO:0000313" key="1">
    <source>
        <dbReference type="EMBL" id="SHK60185.1"/>
    </source>
</evidence>
<keyword evidence="1" id="KW-0540">Nuclease</keyword>
<evidence type="ECO:0000313" key="2">
    <source>
        <dbReference type="Proteomes" id="UP000184314"/>
    </source>
</evidence>
<dbReference type="Proteomes" id="UP000184314">
    <property type="component" value="Unassembled WGS sequence"/>
</dbReference>
<accession>A0A1M6TT48</accession>
<reference evidence="2" key="1">
    <citation type="submission" date="2016-11" db="EMBL/GenBank/DDBJ databases">
        <authorList>
            <person name="Varghese N."/>
            <person name="Submissions S."/>
        </authorList>
    </citation>
    <scope>NUCLEOTIDE SEQUENCE [LARGE SCALE GENOMIC DNA]</scope>
    <source>
        <strain evidence="2">DSM 16478</strain>
    </source>
</reference>
<proteinExistence type="predicted"/>
<dbReference type="AlphaFoldDB" id="A0A1M6TT48"/>
<dbReference type="CDD" id="cd00085">
    <property type="entry name" value="HNHc"/>
    <property type="match status" value="1"/>
</dbReference>
<dbReference type="STRING" id="228958.SAMN04488007_3356"/>
<keyword evidence="1" id="KW-0255">Endonuclease</keyword>
<keyword evidence="1" id="KW-0378">Hydrolase</keyword>
<dbReference type="OrthoDB" id="9816185at2"/>
<dbReference type="Gene3D" id="1.10.30.50">
    <property type="match status" value="1"/>
</dbReference>
<dbReference type="RefSeq" id="WP_073246353.1">
    <property type="nucleotide sequence ID" value="NZ_FQZX01000003.1"/>
</dbReference>
<organism evidence="1 2">
    <name type="scientific">Maribacter aquivivus</name>
    <dbReference type="NCBI Taxonomy" id="228958"/>
    <lineage>
        <taxon>Bacteria</taxon>
        <taxon>Pseudomonadati</taxon>
        <taxon>Bacteroidota</taxon>
        <taxon>Flavobacteriia</taxon>
        <taxon>Flavobacteriales</taxon>
        <taxon>Flavobacteriaceae</taxon>
        <taxon>Maribacter</taxon>
    </lineage>
</organism>
<dbReference type="EMBL" id="FQZX01000003">
    <property type="protein sequence ID" value="SHK60185.1"/>
    <property type="molecule type" value="Genomic_DNA"/>
</dbReference>
<gene>
    <name evidence="1" type="ORF">SAMN04488007_3356</name>
</gene>
<dbReference type="InterPro" id="IPR003615">
    <property type="entry name" value="HNH_nuc"/>
</dbReference>
<sequence>MISINQNIISNILDAKSTEVDTLIAGAKQSVVDFRNTPDKSGGRNIRIPITLKQAEIEYLDKLISEFESIVKADPKKLKVLKSEFDAVITGENLAKHNKEFKNELLVRMGYSKLRNDYYSGYFESTGLKACVYCNSQLAVTVRSFKGSKSAKFQVDHFLPKSEYPCFSISFFNLLPVCGPCNGTKQTSLIDFNVYSNDPLDLKDSPFKFRLDKKSIVSYRINGVKEKLVVKFDDPLKKAINENFDIEGIYSTQKDIAEELILKSIIYNEKYLKSLRYSFGKLYPDKIPMAERLLVGNYTRVKDIHKRPMSKFTQDIARQLKLIK</sequence>
<dbReference type="GO" id="GO:0004519">
    <property type="term" value="F:endonuclease activity"/>
    <property type="evidence" value="ECO:0007669"/>
    <property type="project" value="UniProtKB-KW"/>
</dbReference>
<protein>
    <submittedName>
        <fullName evidence="1">HNH endonuclease</fullName>
    </submittedName>
</protein>
<name>A0A1M6TT48_9FLAO</name>
<keyword evidence="2" id="KW-1185">Reference proteome</keyword>